<evidence type="ECO:0000313" key="3">
    <source>
        <dbReference type="EMBL" id="BAV91922.1"/>
    </source>
</evidence>
<reference evidence="3 4" key="1">
    <citation type="journal article" date="2017" name="ISME J.">
        <title>Genome of 'Ca. Desulfovibrio trichonymphae', an H2-oxidizing bacterium in a tripartite symbiotic system within a protist cell in the termite gut.</title>
        <authorList>
            <person name="Kuwahara H."/>
            <person name="Yuki M."/>
            <person name="Izawa K."/>
            <person name="Ohkuma M."/>
            <person name="Hongoh Y."/>
        </authorList>
    </citation>
    <scope>NUCLEOTIDE SEQUENCE [LARGE SCALE GENOMIC DNA]</scope>
    <source>
        <strain evidence="3 4">Rs-N31</strain>
    </source>
</reference>
<dbReference type="EMBL" id="AP017368">
    <property type="protein sequence ID" value="BAV91922.1"/>
    <property type="molecule type" value="Genomic_DNA"/>
</dbReference>
<sequence>MLHFWVLVTGTMLAVSILTGLLLGYAAQRDLLEMRSPARHGAIAGIIAAAALALLEFTTAFVVREYYNLIVLCVALAAGGALSVLLVATRSLAPEKAASLPLRFAFFIVLASWGAFYLPDIFIYPSHFAVGVVQVASSEFIFIATGYVIGIGLCLLVGYSIFQLCSDVPENFLFPLFSLAFLAFSISQLITVGQILLGRGLTPRYDWALDCIIFLLSNAPCLLYGIVGTAALAAAILWLRSSKTVADGENPALRRKARSVMRRRVRWSRTAILSLLAGLLTMTVGMYLDTRKVELSPPLEMTVADGKIAHSTAVVGDGTLHRFVYKTLQGVDVRYIIIKKSETAYGVGLDACDVCGPAGYYERKGQVICILCDVVMNKSTIGFAGGCNPVPLKFSLKDGSLIINTEDLEAEAHRFM</sequence>
<dbReference type="RefSeq" id="WP_096399450.1">
    <property type="nucleotide sequence ID" value="NZ_AP017368.1"/>
</dbReference>
<feature type="transmembrane region" description="Helical" evidence="1">
    <location>
        <begin position="271"/>
        <end position="288"/>
    </location>
</feature>
<feature type="transmembrane region" description="Helical" evidence="1">
    <location>
        <begin position="6"/>
        <end position="28"/>
    </location>
</feature>
<organism evidence="3 4">
    <name type="scientific">Candidatus Desulfovibrio trichonymphae</name>
    <dbReference type="NCBI Taxonomy" id="1725232"/>
    <lineage>
        <taxon>Bacteria</taxon>
        <taxon>Pseudomonadati</taxon>
        <taxon>Thermodesulfobacteriota</taxon>
        <taxon>Desulfovibrionia</taxon>
        <taxon>Desulfovibrionales</taxon>
        <taxon>Desulfovibrionaceae</taxon>
        <taxon>Desulfovibrio</taxon>
    </lineage>
</organism>
<dbReference type="AlphaFoldDB" id="A0A1J1DQ11"/>
<dbReference type="InterPro" id="IPR018758">
    <property type="entry name" value="FtrD-like"/>
</dbReference>
<accession>A0A1J1DQ11</accession>
<keyword evidence="1" id="KW-0812">Transmembrane</keyword>
<protein>
    <submittedName>
        <fullName evidence="3">Conserved membrane protein</fullName>
    </submittedName>
</protein>
<feature type="transmembrane region" description="Helical" evidence="1">
    <location>
        <begin position="100"/>
        <end position="118"/>
    </location>
</feature>
<dbReference type="OrthoDB" id="9792533at2"/>
<dbReference type="Pfam" id="PF10080">
    <property type="entry name" value="FtrD-like"/>
    <property type="match status" value="1"/>
</dbReference>
<dbReference type="Proteomes" id="UP000242645">
    <property type="component" value="Chromosome"/>
</dbReference>
<evidence type="ECO:0000256" key="1">
    <source>
        <dbReference type="SAM" id="Phobius"/>
    </source>
</evidence>
<keyword evidence="1" id="KW-0472">Membrane</keyword>
<feature type="transmembrane region" description="Helical" evidence="1">
    <location>
        <begin position="69"/>
        <end position="88"/>
    </location>
</feature>
<feature type="transmembrane region" description="Helical" evidence="1">
    <location>
        <begin position="174"/>
        <end position="197"/>
    </location>
</feature>
<keyword evidence="1" id="KW-1133">Transmembrane helix</keyword>
<evidence type="ECO:0000313" key="4">
    <source>
        <dbReference type="Proteomes" id="UP000242645"/>
    </source>
</evidence>
<feature type="domain" description="Membrane iron-sulfur containing protein FtrD-like" evidence="2">
    <location>
        <begin position="315"/>
        <end position="415"/>
    </location>
</feature>
<feature type="transmembrane region" description="Helical" evidence="1">
    <location>
        <begin position="140"/>
        <end position="162"/>
    </location>
</feature>
<gene>
    <name evidence="3" type="ORF">RSDT_0410</name>
</gene>
<evidence type="ECO:0000259" key="2">
    <source>
        <dbReference type="Pfam" id="PF10080"/>
    </source>
</evidence>
<dbReference type="KEGG" id="dtr:RSDT_0410"/>
<feature type="transmembrane region" description="Helical" evidence="1">
    <location>
        <begin position="40"/>
        <end position="63"/>
    </location>
</feature>
<name>A0A1J1DQ11_9BACT</name>
<proteinExistence type="predicted"/>
<keyword evidence="4" id="KW-1185">Reference proteome</keyword>
<feature type="transmembrane region" description="Helical" evidence="1">
    <location>
        <begin position="212"/>
        <end position="239"/>
    </location>
</feature>